<organism evidence="8 9">
    <name type="scientific">Ditylenchus destructor</name>
    <dbReference type="NCBI Taxonomy" id="166010"/>
    <lineage>
        <taxon>Eukaryota</taxon>
        <taxon>Metazoa</taxon>
        <taxon>Ecdysozoa</taxon>
        <taxon>Nematoda</taxon>
        <taxon>Chromadorea</taxon>
        <taxon>Rhabditida</taxon>
        <taxon>Tylenchina</taxon>
        <taxon>Tylenchomorpha</taxon>
        <taxon>Sphaerularioidea</taxon>
        <taxon>Anguinidae</taxon>
        <taxon>Anguininae</taxon>
        <taxon>Ditylenchus</taxon>
    </lineage>
</organism>
<evidence type="ECO:0000256" key="6">
    <source>
        <dbReference type="ARBA" id="ARBA00023274"/>
    </source>
</evidence>
<comment type="caution">
    <text evidence="8">The sequence shown here is derived from an EMBL/GenBank/DDBJ whole genome shotgun (WGS) entry which is preliminary data.</text>
</comment>
<evidence type="ECO:0000313" key="8">
    <source>
        <dbReference type="EMBL" id="KAI1720072.1"/>
    </source>
</evidence>
<sequence>MNVPLRVFRSTYFIGLTNGFRGRTHKTSQLAFSTVSSNDMTTLTSNDIGKIYTVSAEDVKPLRLKTMLPSAYAKQLESFGECAWLVRAPLLEGINCLKAVNPDFPAMRLVLWGKFGTGKTMTFNQLMHYAYNQDYIIISLRSAMDYTRNSSTGLLGRDKEASTYKKDRIDTPKKAQDYYEHFKVQNQKHWDLLSSLKTGKTYVWNERLSTPEGSPITEMFEPGLVNKHVMTDCVCAFWRELRRHASLGSIKLFVGLDHANSFFGKTLLRMKGSEVTPDRFSMIRNFMKFFRNDWSNGACVLIADKAEFSDPRDKTIIPLHTPQELFGDNGIDAIDPFIPIETKLYNEKELTAIYEYYKEKNWLQNPKAKTEEGRVQMMYLSAFNPYYFERMCAWM</sequence>
<dbReference type="InterPro" id="IPR008092">
    <property type="entry name" value="Ribosomal_mS29_met"/>
</dbReference>
<keyword evidence="4" id="KW-0689">Ribosomal protein</keyword>
<dbReference type="EMBL" id="JAKKPZ010000006">
    <property type="protein sequence ID" value="KAI1720072.1"/>
    <property type="molecule type" value="Genomic_DNA"/>
</dbReference>
<protein>
    <recommendedName>
        <fullName evidence="7">Small ribosomal subunit protein mS29</fullName>
    </recommendedName>
</protein>
<name>A0AAD4R9Z7_9BILA</name>
<keyword evidence="5" id="KW-0496">Mitochondrion</keyword>
<reference evidence="8" key="1">
    <citation type="submission" date="2022-01" db="EMBL/GenBank/DDBJ databases">
        <title>Genome Sequence Resource for Two Populations of Ditylenchus destructor, the Migratory Endoparasitic Phytonematode.</title>
        <authorList>
            <person name="Zhang H."/>
            <person name="Lin R."/>
            <person name="Xie B."/>
        </authorList>
    </citation>
    <scope>NUCLEOTIDE SEQUENCE</scope>
    <source>
        <strain evidence="8">BazhouSP</strain>
    </source>
</reference>
<keyword evidence="9" id="KW-1185">Reference proteome</keyword>
<dbReference type="InterPro" id="IPR019368">
    <property type="entry name" value="Ribosomal_mS29"/>
</dbReference>
<dbReference type="PANTHER" id="PTHR12810:SF0">
    <property type="entry name" value="SMALL RIBOSOMAL SUBUNIT PROTEIN MS29"/>
    <property type="match status" value="1"/>
</dbReference>
<proteinExistence type="inferred from homology"/>
<evidence type="ECO:0000256" key="1">
    <source>
        <dbReference type="ARBA" id="ARBA00004173"/>
    </source>
</evidence>
<dbReference type="GO" id="GO:0005763">
    <property type="term" value="C:mitochondrial small ribosomal subunit"/>
    <property type="evidence" value="ECO:0007669"/>
    <property type="project" value="TreeGrafter"/>
</dbReference>
<gene>
    <name evidence="8" type="ORF">DdX_05443</name>
</gene>
<evidence type="ECO:0000256" key="3">
    <source>
        <dbReference type="ARBA" id="ARBA00022946"/>
    </source>
</evidence>
<evidence type="ECO:0000256" key="4">
    <source>
        <dbReference type="ARBA" id="ARBA00022980"/>
    </source>
</evidence>
<dbReference type="Pfam" id="PF10236">
    <property type="entry name" value="DAP3"/>
    <property type="match status" value="1"/>
</dbReference>
<dbReference type="SUPFAM" id="SSF52540">
    <property type="entry name" value="P-loop containing nucleoside triphosphate hydrolases"/>
    <property type="match status" value="1"/>
</dbReference>
<dbReference type="Proteomes" id="UP001201812">
    <property type="component" value="Unassembled WGS sequence"/>
</dbReference>
<dbReference type="AlphaFoldDB" id="A0AAD4R9Z7"/>
<dbReference type="InterPro" id="IPR027417">
    <property type="entry name" value="P-loop_NTPase"/>
</dbReference>
<keyword evidence="6" id="KW-0687">Ribonucleoprotein</keyword>
<dbReference type="PRINTS" id="PR01716">
    <property type="entry name" value="DEATHASSOCP3"/>
</dbReference>
<evidence type="ECO:0000256" key="7">
    <source>
        <dbReference type="ARBA" id="ARBA00035140"/>
    </source>
</evidence>
<comment type="similarity">
    <text evidence="2">Belongs to the mitochondrion-specific ribosomal protein mS29 family.</text>
</comment>
<accession>A0AAD4R9Z7</accession>
<dbReference type="PANTHER" id="PTHR12810">
    <property type="entry name" value="MITOCHONDRIAL 28S RIBOSOMAL PROTEIN S29"/>
    <property type="match status" value="1"/>
</dbReference>
<dbReference type="GO" id="GO:0006915">
    <property type="term" value="P:apoptotic process"/>
    <property type="evidence" value="ECO:0007669"/>
    <property type="project" value="InterPro"/>
</dbReference>
<evidence type="ECO:0000256" key="2">
    <source>
        <dbReference type="ARBA" id="ARBA00009863"/>
    </source>
</evidence>
<keyword evidence="3" id="KW-0809">Transit peptide</keyword>
<evidence type="ECO:0000256" key="5">
    <source>
        <dbReference type="ARBA" id="ARBA00023128"/>
    </source>
</evidence>
<dbReference type="GO" id="GO:0003735">
    <property type="term" value="F:structural constituent of ribosome"/>
    <property type="evidence" value="ECO:0007669"/>
    <property type="project" value="TreeGrafter"/>
</dbReference>
<comment type="subcellular location">
    <subcellularLocation>
        <location evidence="1">Mitochondrion</location>
    </subcellularLocation>
</comment>
<evidence type="ECO:0000313" key="9">
    <source>
        <dbReference type="Proteomes" id="UP001201812"/>
    </source>
</evidence>